<comment type="caution">
    <text evidence="2">The sequence shown here is derived from an EMBL/GenBank/DDBJ whole genome shotgun (WGS) entry which is preliminary data.</text>
</comment>
<dbReference type="GO" id="GO:0016746">
    <property type="term" value="F:acyltransferase activity"/>
    <property type="evidence" value="ECO:0007669"/>
    <property type="project" value="UniProtKB-KW"/>
</dbReference>
<dbReference type="SUPFAM" id="SSF55729">
    <property type="entry name" value="Acyl-CoA N-acyltransferases (Nat)"/>
    <property type="match status" value="1"/>
</dbReference>
<dbReference type="PROSITE" id="PS51186">
    <property type="entry name" value="GNAT"/>
    <property type="match status" value="1"/>
</dbReference>
<dbReference type="EC" id="2.3.1.-" evidence="2"/>
<dbReference type="Gene3D" id="3.40.630.30">
    <property type="match status" value="1"/>
</dbReference>
<reference evidence="2 3" key="1">
    <citation type="submission" date="2024-10" db="EMBL/GenBank/DDBJ databases">
        <title>The Natural Products Discovery Center: Release of the First 8490 Sequenced Strains for Exploring Actinobacteria Biosynthetic Diversity.</title>
        <authorList>
            <person name="Kalkreuter E."/>
            <person name="Kautsar S.A."/>
            <person name="Yang D."/>
            <person name="Bader C.D."/>
            <person name="Teijaro C.N."/>
            <person name="Fluegel L."/>
            <person name="Davis C.M."/>
            <person name="Simpson J.R."/>
            <person name="Lauterbach L."/>
            <person name="Steele A.D."/>
            <person name="Gui C."/>
            <person name="Meng S."/>
            <person name="Li G."/>
            <person name="Viehrig K."/>
            <person name="Ye F."/>
            <person name="Su P."/>
            <person name="Kiefer A.F."/>
            <person name="Nichols A."/>
            <person name="Cepeda A.J."/>
            <person name="Yan W."/>
            <person name="Fan B."/>
            <person name="Jiang Y."/>
            <person name="Adhikari A."/>
            <person name="Zheng C.-J."/>
            <person name="Schuster L."/>
            <person name="Cowan T.M."/>
            <person name="Smanski M.J."/>
            <person name="Chevrette M.G."/>
            <person name="De Carvalho L.P.S."/>
            <person name="Shen B."/>
        </authorList>
    </citation>
    <scope>NUCLEOTIDE SEQUENCE [LARGE SCALE GENOMIC DNA]</scope>
    <source>
        <strain evidence="2 3">NPDC000087</strain>
    </source>
</reference>
<keyword evidence="2" id="KW-0808">Transferase</keyword>
<dbReference type="PANTHER" id="PTHR42791:SF1">
    <property type="entry name" value="N-ACETYLTRANSFERASE DOMAIN-CONTAINING PROTEIN"/>
    <property type="match status" value="1"/>
</dbReference>
<evidence type="ECO:0000313" key="3">
    <source>
        <dbReference type="Proteomes" id="UP001602245"/>
    </source>
</evidence>
<dbReference type="PANTHER" id="PTHR42791">
    <property type="entry name" value="GNAT FAMILY ACETYLTRANSFERASE"/>
    <property type="match status" value="1"/>
</dbReference>
<keyword evidence="2" id="KW-0012">Acyltransferase</keyword>
<dbReference type="Pfam" id="PF00583">
    <property type="entry name" value="Acetyltransf_1"/>
    <property type="match status" value="1"/>
</dbReference>
<accession>A0ABW6W5G6</accession>
<evidence type="ECO:0000313" key="2">
    <source>
        <dbReference type="EMBL" id="MFF5288547.1"/>
    </source>
</evidence>
<dbReference type="InterPro" id="IPR000182">
    <property type="entry name" value="GNAT_dom"/>
</dbReference>
<keyword evidence="3" id="KW-1185">Reference proteome</keyword>
<dbReference type="Proteomes" id="UP001602245">
    <property type="component" value="Unassembled WGS sequence"/>
</dbReference>
<protein>
    <submittedName>
        <fullName evidence="2">GNAT family N-acetyltransferase</fullName>
        <ecNumber evidence="2">2.3.1.-</ecNumber>
    </submittedName>
</protein>
<gene>
    <name evidence="2" type="ORF">ACFY35_03860</name>
</gene>
<dbReference type="CDD" id="cd04301">
    <property type="entry name" value="NAT_SF"/>
    <property type="match status" value="1"/>
</dbReference>
<organism evidence="2 3">
    <name type="scientific">Paractinoplanes globisporus</name>
    <dbReference type="NCBI Taxonomy" id="113565"/>
    <lineage>
        <taxon>Bacteria</taxon>
        <taxon>Bacillati</taxon>
        <taxon>Actinomycetota</taxon>
        <taxon>Actinomycetes</taxon>
        <taxon>Micromonosporales</taxon>
        <taxon>Micromonosporaceae</taxon>
        <taxon>Paractinoplanes</taxon>
    </lineage>
</organism>
<dbReference type="RefSeq" id="WP_020508897.1">
    <property type="nucleotide sequence ID" value="NZ_JBIAZU010000001.1"/>
</dbReference>
<dbReference type="EMBL" id="JBIAZU010000001">
    <property type="protein sequence ID" value="MFF5288547.1"/>
    <property type="molecule type" value="Genomic_DNA"/>
</dbReference>
<name>A0ABW6W5G6_9ACTN</name>
<dbReference type="InterPro" id="IPR016181">
    <property type="entry name" value="Acyl_CoA_acyltransferase"/>
</dbReference>
<sequence>MIQTVDSAAEAARLGLGRFISESFDHLDADRFLVPDEERRTEVMGRYFGLLAESAADGAGEVLRIAEDGQTMACAVWFDRTGEPEAWDDYEKLLAEATGVYLPRFQALDEAFDALHPAEPHWHLAFLAVRPDQWGRGLGTELLEHTHSRLDREGVAAYLEATNEDNARLYRKHGYAEMAPATIEVGPVVFRRMWR</sequence>
<feature type="domain" description="N-acetyltransferase" evidence="1">
    <location>
        <begin position="61"/>
        <end position="195"/>
    </location>
</feature>
<dbReference type="InterPro" id="IPR052523">
    <property type="entry name" value="Trichothecene_AcTrans"/>
</dbReference>
<evidence type="ECO:0000259" key="1">
    <source>
        <dbReference type="PROSITE" id="PS51186"/>
    </source>
</evidence>
<proteinExistence type="predicted"/>